<keyword evidence="2 3" id="KW-0040">ANK repeat</keyword>
<dbReference type="PROSITE" id="PS50297">
    <property type="entry name" value="ANK_REP_REGION"/>
    <property type="match status" value="11"/>
</dbReference>
<organism evidence="4 5">
    <name type="scientific">Halocaridina rubra</name>
    <name type="common">Hawaiian red shrimp</name>
    <dbReference type="NCBI Taxonomy" id="373956"/>
    <lineage>
        <taxon>Eukaryota</taxon>
        <taxon>Metazoa</taxon>
        <taxon>Ecdysozoa</taxon>
        <taxon>Arthropoda</taxon>
        <taxon>Crustacea</taxon>
        <taxon>Multicrustacea</taxon>
        <taxon>Malacostraca</taxon>
        <taxon>Eumalacostraca</taxon>
        <taxon>Eucarida</taxon>
        <taxon>Decapoda</taxon>
        <taxon>Pleocyemata</taxon>
        <taxon>Caridea</taxon>
        <taxon>Atyoidea</taxon>
        <taxon>Atyidae</taxon>
        <taxon>Halocaridina</taxon>
    </lineage>
</organism>
<evidence type="ECO:0000256" key="1">
    <source>
        <dbReference type="ARBA" id="ARBA00022737"/>
    </source>
</evidence>
<feature type="repeat" description="ANK" evidence="3">
    <location>
        <begin position="197"/>
        <end position="229"/>
    </location>
</feature>
<feature type="repeat" description="ANK" evidence="3">
    <location>
        <begin position="338"/>
        <end position="370"/>
    </location>
</feature>
<dbReference type="SUPFAM" id="SSF48403">
    <property type="entry name" value="Ankyrin repeat"/>
    <property type="match status" value="3"/>
</dbReference>
<reference evidence="4 5" key="1">
    <citation type="submission" date="2023-11" db="EMBL/GenBank/DDBJ databases">
        <title>Halocaridina rubra genome assembly.</title>
        <authorList>
            <person name="Smith C."/>
        </authorList>
    </citation>
    <scope>NUCLEOTIDE SEQUENCE [LARGE SCALE GENOMIC DNA]</scope>
    <source>
        <strain evidence="4">EP-1</strain>
        <tissue evidence="4">Whole</tissue>
    </source>
</reference>
<feature type="repeat" description="ANK" evidence="3">
    <location>
        <begin position="71"/>
        <end position="94"/>
    </location>
</feature>
<dbReference type="EMBL" id="JAXCGZ010002263">
    <property type="protein sequence ID" value="KAK7084117.1"/>
    <property type="molecule type" value="Genomic_DNA"/>
</dbReference>
<dbReference type="PROSITE" id="PS50088">
    <property type="entry name" value="ANK_REPEAT"/>
    <property type="match status" value="11"/>
</dbReference>
<dbReference type="AlphaFoldDB" id="A0AAN8XGZ4"/>
<feature type="repeat" description="ANK" evidence="3">
    <location>
        <begin position="556"/>
        <end position="578"/>
    </location>
</feature>
<protein>
    <submittedName>
        <fullName evidence="4">Uncharacterized protein</fullName>
    </submittedName>
</protein>
<feature type="repeat" description="ANK" evidence="3">
    <location>
        <begin position="37"/>
        <end position="59"/>
    </location>
</feature>
<proteinExistence type="predicted"/>
<feature type="repeat" description="ANK" evidence="3">
    <location>
        <begin position="263"/>
        <end position="288"/>
    </location>
</feature>
<keyword evidence="5" id="KW-1185">Reference proteome</keyword>
<dbReference type="Pfam" id="PF00023">
    <property type="entry name" value="Ank"/>
    <property type="match status" value="1"/>
</dbReference>
<keyword evidence="1" id="KW-0677">Repeat</keyword>
<dbReference type="PRINTS" id="PR01415">
    <property type="entry name" value="ANKYRIN"/>
</dbReference>
<dbReference type="InterPro" id="IPR036770">
    <property type="entry name" value="Ankyrin_rpt-contain_sf"/>
</dbReference>
<comment type="caution">
    <text evidence="4">The sequence shown here is derived from an EMBL/GenBank/DDBJ whole genome shotgun (WGS) entry which is preliminary data.</text>
</comment>
<gene>
    <name evidence="4" type="ORF">SK128_005221</name>
</gene>
<feature type="repeat" description="ANK" evidence="3">
    <location>
        <begin position="441"/>
        <end position="473"/>
    </location>
</feature>
<accession>A0AAN8XGZ4</accession>
<evidence type="ECO:0000313" key="4">
    <source>
        <dbReference type="EMBL" id="KAK7084117.1"/>
    </source>
</evidence>
<evidence type="ECO:0000256" key="2">
    <source>
        <dbReference type="ARBA" id="ARBA00023043"/>
    </source>
</evidence>
<feature type="repeat" description="ANK" evidence="3">
    <location>
        <begin position="371"/>
        <end position="403"/>
    </location>
</feature>
<feature type="repeat" description="ANK" evidence="3">
    <location>
        <begin position="230"/>
        <end position="262"/>
    </location>
</feature>
<dbReference type="InterPro" id="IPR002110">
    <property type="entry name" value="Ankyrin_rpt"/>
</dbReference>
<dbReference type="Pfam" id="PF12796">
    <property type="entry name" value="Ank_2"/>
    <property type="match status" value="5"/>
</dbReference>
<dbReference type="SMART" id="SM00248">
    <property type="entry name" value="ANK"/>
    <property type="match status" value="15"/>
</dbReference>
<dbReference type="Gene3D" id="1.25.40.20">
    <property type="entry name" value="Ankyrin repeat-containing domain"/>
    <property type="match status" value="4"/>
</dbReference>
<feature type="repeat" description="ANK" evidence="3">
    <location>
        <begin position="474"/>
        <end position="494"/>
    </location>
</feature>
<feature type="non-terminal residue" evidence="4">
    <location>
        <position position="1"/>
    </location>
</feature>
<dbReference type="Proteomes" id="UP001381693">
    <property type="component" value="Unassembled WGS sequence"/>
</dbReference>
<dbReference type="PANTHER" id="PTHR24173">
    <property type="entry name" value="ANKYRIN REPEAT CONTAINING"/>
    <property type="match status" value="1"/>
</dbReference>
<feature type="repeat" description="ANK" evidence="3">
    <location>
        <begin position="3"/>
        <end position="36"/>
    </location>
</feature>
<evidence type="ECO:0000256" key="3">
    <source>
        <dbReference type="PROSITE-ProRule" id="PRU00023"/>
    </source>
</evidence>
<name>A0AAN8XGZ4_HALRR</name>
<evidence type="ECO:0000313" key="5">
    <source>
        <dbReference type="Proteomes" id="UP001381693"/>
    </source>
</evidence>
<sequence length="634" mass="68760">GADKESALHLAARVKDGEKCAEMLLKSGADVNLPKEDGQTPLHLASYYGNLNTLNLLLEDNNAKPLIQSKAGETALHLACSSCRVDVVKMLIEHVTAKKGKDFVSNFVNKKNALGETALHFTAGLNTDNVRIRAGDDQEIANILLTNGAELLVHTNKTHETPIHYACTSGNEAVLTEMLQFARKDKIQQLMNGQSTRGWSPLLNASDKGHESIVNILLDHQARVDVFDQEGKAALHLAAEHGFQPVCEALLHHKAFVNARTISGMTALHLAALKGYTDLVRVLITKHAAQKEGLTLLLEDKVLPQSPPSPPSVGINRVSGLGSSAMRQQIVSANGHSTRQTPLHLAAETGQLEVCEMLLQLGADTSATNNGGQKPIHVAAMHNNSEVVKLFLKTSPELVTTADKDGNTCAHIAALQGSVDVVRELMRHNRGVVINGRNRVGDSMPIHLAAEGGHAKLVKFLIENGASPKAENGEGFTAVHLAARYGHIEVLETLREVTSLRIHSKKLGLYALHIAAHYGQNEIVRELLSHIPATIKSEAPVMGNSRPFIPELGAEADLTPLHLAAHEGNEGVVRILFNIPGVQPDVTSRLNNLVQYMTKNTYNSSDYRLEKRDSLVMHLVESEYSRLTETIVSI</sequence>
<dbReference type="PANTHER" id="PTHR24173:SF74">
    <property type="entry name" value="ANKYRIN REPEAT DOMAIN-CONTAINING PROTEIN 16"/>
    <property type="match status" value="1"/>
</dbReference>